<organism evidence="1 2">
    <name type="scientific">Diaporthe vaccinii</name>
    <dbReference type="NCBI Taxonomy" id="105482"/>
    <lineage>
        <taxon>Eukaryota</taxon>
        <taxon>Fungi</taxon>
        <taxon>Dikarya</taxon>
        <taxon>Ascomycota</taxon>
        <taxon>Pezizomycotina</taxon>
        <taxon>Sordariomycetes</taxon>
        <taxon>Sordariomycetidae</taxon>
        <taxon>Diaporthales</taxon>
        <taxon>Diaporthaceae</taxon>
        <taxon>Diaporthe</taxon>
        <taxon>Diaporthe eres species complex</taxon>
    </lineage>
</organism>
<comment type="caution">
    <text evidence="1">The sequence shown here is derived from an EMBL/GenBank/DDBJ whole genome shotgun (WGS) entry which is preliminary data.</text>
</comment>
<sequence length="224" mass="24252">MLISPHLIGAGMGGQFAHWPSSNWVDRSRFSRKNGTTSVVPALVTVFLPQTLKVLDASAALGVSGAGAFGCSARFAIVLISEWKWFSKLAAKPSMIRTSSVGSKVCGLGCTESRYLLNSARPGRKDSENASSPGIDSRRTVLLVCVFKDGLVFEKLLDLSEQGLLLVIVVRLDELKPSQGVADEVGLVRVLDMWCLQVDTVVSSKDGVVQKRHMRCTCTEEVRL</sequence>
<dbReference type="EMBL" id="JBAWTH010000005">
    <property type="protein sequence ID" value="KAL2291748.1"/>
    <property type="molecule type" value="Genomic_DNA"/>
</dbReference>
<evidence type="ECO:0000313" key="1">
    <source>
        <dbReference type="EMBL" id="KAL2291748.1"/>
    </source>
</evidence>
<gene>
    <name evidence="1" type="ORF">FJTKL_11946</name>
</gene>
<name>A0ABR4FAN0_9PEZI</name>
<dbReference type="Proteomes" id="UP001600888">
    <property type="component" value="Unassembled WGS sequence"/>
</dbReference>
<accession>A0ABR4FAN0</accession>
<reference evidence="1 2" key="1">
    <citation type="submission" date="2024-03" db="EMBL/GenBank/DDBJ databases">
        <title>A high-quality draft genome sequence of Diaporthe vaccinii, a causative agent of upright dieback and viscid rot disease in cranberry plants.</title>
        <authorList>
            <person name="Sarrasin M."/>
            <person name="Lang B.F."/>
            <person name="Burger G."/>
        </authorList>
    </citation>
    <scope>NUCLEOTIDE SEQUENCE [LARGE SCALE GENOMIC DNA]</scope>
    <source>
        <strain evidence="1 2">IS7</strain>
    </source>
</reference>
<keyword evidence="2" id="KW-1185">Reference proteome</keyword>
<evidence type="ECO:0000313" key="2">
    <source>
        <dbReference type="Proteomes" id="UP001600888"/>
    </source>
</evidence>
<protein>
    <submittedName>
        <fullName evidence="1">Uncharacterized protein</fullName>
    </submittedName>
</protein>
<proteinExistence type="predicted"/>